<gene>
    <name evidence="1" type="ORF">MILVUS5_LOCUS15947</name>
</gene>
<keyword evidence="2" id="KW-1185">Reference proteome</keyword>
<comment type="caution">
    <text evidence="1">The sequence shown here is derived from an EMBL/GenBank/DDBJ whole genome shotgun (WGS) entry which is preliminary data.</text>
</comment>
<dbReference type="EMBL" id="CASHSV030000109">
    <property type="protein sequence ID" value="CAJ2647422.1"/>
    <property type="molecule type" value="Genomic_DNA"/>
</dbReference>
<reference evidence="1" key="1">
    <citation type="submission" date="2023-10" db="EMBL/GenBank/DDBJ databases">
        <authorList>
            <person name="Rodriguez Cubillos JULIANA M."/>
            <person name="De Vega J."/>
        </authorList>
    </citation>
    <scope>NUCLEOTIDE SEQUENCE</scope>
</reference>
<accession>A0ACB0JQP5</accession>
<sequence>MITQLDLSKKMLNMEASTGLEEEKIPLLENNIDEDENEHLVRRVWIESKKLWQVAGPAIFNRVGNTSMFVMTQVFAGHLGDMELAATSIAMNVILGLDLGIMLGMSSALETLCGQAFGAKQYNMLGIYMQRSWIVLFITGILLLPIFIFATPILKFLGQPQEISELAGVISMWLIPTHIAYAFYFPFHFFLQSQLKNNIISWVTLVSLLVHSFLCWLVVVKLKLGVIALVASGNVAWFVLVFGFFGYVVLGGCPYTWTGFSMRAFSDLWGFAKLSAASGVMLCLEVWYDKVLVMMTGNLHNAKTVVEALTVCLTINNWEMMFPLAFLAATGVRVANELGAGNGEAAKFASQVSVVTSIIISVFFWLLIMIFRSQLGYMFTSSELVIEEVNKLSPLLGFTVLLNSVQPVLSGVAIGAGWQKYVAYVDLGCYYLIGIPLGFLLAFVYQLGVQGLWAGLICGGPALQTLILAWVTIRCDWNKEAETAKLHLSKWGGPNHVPN</sequence>
<name>A0ACB0JQP5_TRIPR</name>
<evidence type="ECO:0000313" key="1">
    <source>
        <dbReference type="EMBL" id="CAJ2647422.1"/>
    </source>
</evidence>
<evidence type="ECO:0000313" key="2">
    <source>
        <dbReference type="Proteomes" id="UP001177021"/>
    </source>
</evidence>
<proteinExistence type="predicted"/>
<dbReference type="Proteomes" id="UP001177021">
    <property type="component" value="Unassembled WGS sequence"/>
</dbReference>
<organism evidence="1 2">
    <name type="scientific">Trifolium pratense</name>
    <name type="common">Red clover</name>
    <dbReference type="NCBI Taxonomy" id="57577"/>
    <lineage>
        <taxon>Eukaryota</taxon>
        <taxon>Viridiplantae</taxon>
        <taxon>Streptophyta</taxon>
        <taxon>Embryophyta</taxon>
        <taxon>Tracheophyta</taxon>
        <taxon>Spermatophyta</taxon>
        <taxon>Magnoliopsida</taxon>
        <taxon>eudicotyledons</taxon>
        <taxon>Gunneridae</taxon>
        <taxon>Pentapetalae</taxon>
        <taxon>rosids</taxon>
        <taxon>fabids</taxon>
        <taxon>Fabales</taxon>
        <taxon>Fabaceae</taxon>
        <taxon>Papilionoideae</taxon>
        <taxon>50 kb inversion clade</taxon>
        <taxon>NPAAA clade</taxon>
        <taxon>Hologalegina</taxon>
        <taxon>IRL clade</taxon>
        <taxon>Trifolieae</taxon>
        <taxon>Trifolium</taxon>
    </lineage>
</organism>
<protein>
    <submittedName>
        <fullName evidence="1">Uncharacterized protein</fullName>
    </submittedName>
</protein>